<organism evidence="1 2">
    <name type="scientific">Thelonectria olida</name>
    <dbReference type="NCBI Taxonomy" id="1576542"/>
    <lineage>
        <taxon>Eukaryota</taxon>
        <taxon>Fungi</taxon>
        <taxon>Dikarya</taxon>
        <taxon>Ascomycota</taxon>
        <taxon>Pezizomycotina</taxon>
        <taxon>Sordariomycetes</taxon>
        <taxon>Hypocreomycetidae</taxon>
        <taxon>Hypocreales</taxon>
        <taxon>Nectriaceae</taxon>
        <taxon>Thelonectria</taxon>
    </lineage>
</organism>
<protein>
    <submittedName>
        <fullName evidence="1">Uncharacterized protein</fullName>
    </submittedName>
</protein>
<dbReference type="Proteomes" id="UP000777438">
    <property type="component" value="Unassembled WGS sequence"/>
</dbReference>
<evidence type="ECO:0000313" key="1">
    <source>
        <dbReference type="EMBL" id="KAH6884999.1"/>
    </source>
</evidence>
<dbReference type="InterPro" id="IPR055530">
    <property type="entry name" value="DUF7104"/>
</dbReference>
<dbReference type="Gene3D" id="1.20.5.340">
    <property type="match status" value="1"/>
</dbReference>
<dbReference type="AlphaFoldDB" id="A0A9P8VZQ4"/>
<reference evidence="1 2" key="1">
    <citation type="journal article" date="2021" name="Nat. Commun.">
        <title>Genetic determinants of endophytism in the Arabidopsis root mycobiome.</title>
        <authorList>
            <person name="Mesny F."/>
            <person name="Miyauchi S."/>
            <person name="Thiergart T."/>
            <person name="Pickel B."/>
            <person name="Atanasova L."/>
            <person name="Karlsson M."/>
            <person name="Huettel B."/>
            <person name="Barry K.W."/>
            <person name="Haridas S."/>
            <person name="Chen C."/>
            <person name="Bauer D."/>
            <person name="Andreopoulos W."/>
            <person name="Pangilinan J."/>
            <person name="LaButti K."/>
            <person name="Riley R."/>
            <person name="Lipzen A."/>
            <person name="Clum A."/>
            <person name="Drula E."/>
            <person name="Henrissat B."/>
            <person name="Kohler A."/>
            <person name="Grigoriev I.V."/>
            <person name="Martin F.M."/>
            <person name="Hacquard S."/>
        </authorList>
    </citation>
    <scope>NUCLEOTIDE SEQUENCE [LARGE SCALE GENOMIC DNA]</scope>
    <source>
        <strain evidence="1 2">MPI-CAGE-CH-0241</strain>
    </source>
</reference>
<comment type="caution">
    <text evidence="1">The sequence shown here is derived from an EMBL/GenBank/DDBJ whole genome shotgun (WGS) entry which is preliminary data.</text>
</comment>
<accession>A0A9P8VZQ4</accession>
<dbReference type="EMBL" id="JAGPYM010000019">
    <property type="protein sequence ID" value="KAH6884999.1"/>
    <property type="molecule type" value="Genomic_DNA"/>
</dbReference>
<gene>
    <name evidence="1" type="ORF">B0T10DRAFT_388185</name>
</gene>
<evidence type="ECO:0000313" key="2">
    <source>
        <dbReference type="Proteomes" id="UP000777438"/>
    </source>
</evidence>
<feature type="non-terminal residue" evidence="1">
    <location>
        <position position="76"/>
    </location>
</feature>
<dbReference type="OrthoDB" id="7464126at2759"/>
<dbReference type="Pfam" id="PF23397">
    <property type="entry name" value="DUF7104"/>
    <property type="match status" value="3"/>
</dbReference>
<name>A0A9P8VZQ4_9HYPO</name>
<proteinExistence type="predicted"/>
<sequence>EAMSRLLDRRGDKITITEKVVKAAAGNYGNDKQMIALLLDRRGDETTLTNEVKVAAGNYWNSRLMALLLDQRGDEI</sequence>
<keyword evidence="2" id="KW-1185">Reference proteome</keyword>
<feature type="non-terminal residue" evidence="1">
    <location>
        <position position="1"/>
    </location>
</feature>